<sequence length="462" mass="50393">MSQEFQKVHRLTPLLRMWTLILAVVAGFAFNVNASTWATVWGFISGAHDVSLWPMLAAIAAFVLVCAVIWGLSQIWWKATGYRLTDEELQMKRGVLNTQLRSARFDRIQAVDIVESIIARMFRVAAVRVETAGGNDSAIDISYLTRGDAEKLKRALLDAAQRPTPTPAVAGEQLVEVGVDKQVLVPEIPIMRSVASAALSMSTLITVVGVIIMFLTPIGVAGGLPFLAGMAPTVWNLIDKSWKYNANLRDGVLSVSYGLADRRRQSIPLERIHAIQLSQPLLWRMLGWWKVTVTVVGYGAETKKGGTSKILPVGSKELALKVLAAVGPLSPQEISRSAHPEHLSTPTFTSPAKAKWVSPLDRSRQGVTLIGEQAEVAVIHYGRLVPRMAVIETSHIQELTLRRGPIQRQLGLSTVEFNLVPGPVAMSARDLSYAQGTELLQVLRQRKLPALSASSGPELGLD</sequence>
<evidence type="ECO:0000313" key="4">
    <source>
        <dbReference type="Proteomes" id="UP000011760"/>
    </source>
</evidence>
<feature type="transmembrane region" description="Helical" evidence="1">
    <location>
        <begin position="194"/>
        <end position="214"/>
    </location>
</feature>
<dbReference type="eggNOG" id="COG3428">
    <property type="taxonomic scope" value="Bacteria"/>
</dbReference>
<accession>M1UDL7</accession>
<gene>
    <name evidence="3" type="ORF">H924_03000</name>
</gene>
<feature type="domain" description="YdbS-like PH" evidence="2">
    <location>
        <begin position="248"/>
        <end position="300"/>
    </location>
</feature>
<name>M1UDL7_9CORY</name>
<dbReference type="STRING" id="1121353.H924_03000"/>
<keyword evidence="4" id="KW-1185">Reference proteome</keyword>
<protein>
    <submittedName>
        <fullName evidence="3">Membrane protein</fullName>
    </submittedName>
</protein>
<proteinExistence type="predicted"/>
<feature type="domain" description="YdbS-like PH" evidence="2">
    <location>
        <begin position="77"/>
        <end position="155"/>
    </location>
</feature>
<feature type="transmembrane region" description="Helical" evidence="1">
    <location>
        <begin position="50"/>
        <end position="73"/>
    </location>
</feature>
<keyword evidence="1" id="KW-0812">Transmembrane</keyword>
<dbReference type="PIRSF" id="PIRSF026631">
    <property type="entry name" value="UCP026631"/>
    <property type="match status" value="1"/>
</dbReference>
<dbReference type="PANTHER" id="PTHR34473">
    <property type="entry name" value="UPF0699 TRANSMEMBRANE PROTEIN YDBS"/>
    <property type="match status" value="1"/>
</dbReference>
<evidence type="ECO:0000259" key="2">
    <source>
        <dbReference type="Pfam" id="PF03703"/>
    </source>
</evidence>
<dbReference type="Proteomes" id="UP000011760">
    <property type="component" value="Chromosome"/>
</dbReference>
<evidence type="ECO:0000313" key="3">
    <source>
        <dbReference type="EMBL" id="AGG66050.1"/>
    </source>
</evidence>
<dbReference type="AlphaFoldDB" id="M1UDL7"/>
<dbReference type="HOGENOM" id="CLU_024617_4_2_11"/>
<organism evidence="3 4">
    <name type="scientific">Corynebacterium callunae DSM 20147</name>
    <dbReference type="NCBI Taxonomy" id="1121353"/>
    <lineage>
        <taxon>Bacteria</taxon>
        <taxon>Bacillati</taxon>
        <taxon>Actinomycetota</taxon>
        <taxon>Actinomycetes</taxon>
        <taxon>Mycobacteriales</taxon>
        <taxon>Corynebacteriaceae</taxon>
        <taxon>Corynebacterium</taxon>
    </lineage>
</organism>
<feature type="transmembrane region" description="Helical" evidence="1">
    <location>
        <begin position="20"/>
        <end position="44"/>
    </location>
</feature>
<keyword evidence="1" id="KW-0472">Membrane</keyword>
<reference evidence="3 4" key="1">
    <citation type="submission" date="2013-02" db="EMBL/GenBank/DDBJ databases">
        <title>The complete genome sequence of Corynebacterium callunae DSM 20147.</title>
        <authorList>
            <person name="Ruckert C."/>
            <person name="Albersmeier A."/>
            <person name="Kalinowski J."/>
        </authorList>
    </citation>
    <scope>NUCLEOTIDE SEQUENCE [LARGE SCALE GENOMIC DNA]</scope>
    <source>
        <strain evidence="3 4">DSM 20147</strain>
    </source>
</reference>
<dbReference type="RefSeq" id="WP_015650488.1">
    <property type="nucleotide sequence ID" value="NC_020506.1"/>
</dbReference>
<dbReference type="PANTHER" id="PTHR34473:SF2">
    <property type="entry name" value="UPF0699 TRANSMEMBRANE PROTEIN YDBT"/>
    <property type="match status" value="1"/>
</dbReference>
<feature type="domain" description="YdbS-like PH" evidence="2">
    <location>
        <begin position="378"/>
        <end position="435"/>
    </location>
</feature>
<evidence type="ECO:0000256" key="1">
    <source>
        <dbReference type="SAM" id="Phobius"/>
    </source>
</evidence>
<dbReference type="InterPro" id="IPR014529">
    <property type="entry name" value="UCP026631"/>
</dbReference>
<dbReference type="InterPro" id="IPR005182">
    <property type="entry name" value="YdbS-like_PH"/>
</dbReference>
<dbReference type="PATRIC" id="fig|1121353.3.peg.621"/>
<dbReference type="Pfam" id="PF03703">
    <property type="entry name" value="bPH_2"/>
    <property type="match status" value="3"/>
</dbReference>
<keyword evidence="1" id="KW-1133">Transmembrane helix</keyword>
<dbReference type="EMBL" id="CP004354">
    <property type="protein sequence ID" value="AGG66050.1"/>
    <property type="molecule type" value="Genomic_DNA"/>
</dbReference>
<dbReference type="KEGG" id="ccn:H924_03000"/>